<sequence>MLAAAAPAGHFGREIERRRPAGSLGMPTRTLFLHPETAAHWRNTGSAADGFGSDWVRGEIS</sequence>
<comment type="caution">
    <text evidence="2">The sequence shown here is derived from an EMBL/GenBank/DDBJ whole genome shotgun (WGS) entry which is preliminary data.</text>
</comment>
<proteinExistence type="predicted"/>
<feature type="region of interest" description="Disordered" evidence="1">
    <location>
        <begin position="1"/>
        <end position="28"/>
    </location>
</feature>
<reference evidence="2 3" key="1">
    <citation type="submission" date="2010-04" db="EMBL/GenBank/DDBJ databases">
        <authorList>
            <person name="Weinstock G."/>
            <person name="Sodergren E."/>
            <person name="Clifton S."/>
            <person name="Fulton L."/>
            <person name="Fulton B."/>
            <person name="Courtney L."/>
            <person name="Fronick C."/>
            <person name="Harrison M."/>
            <person name="Strong C."/>
            <person name="Farmer C."/>
            <person name="Delahaunty K."/>
            <person name="Markovic C."/>
            <person name="Hall O."/>
            <person name="Minx P."/>
            <person name="Tomlinson C."/>
            <person name="Mitreva M."/>
            <person name="Hou S."/>
            <person name="Wollam A."/>
            <person name="Pepin K.H."/>
            <person name="Johnson M."/>
            <person name="Bhonagiri V."/>
            <person name="Zhang X."/>
            <person name="Suruliraj S."/>
            <person name="Warren W."/>
            <person name="Chinwalla A."/>
            <person name="Mardis E.R."/>
            <person name="Wilson R.K."/>
        </authorList>
    </citation>
    <scope>NUCLEOTIDE SEQUENCE [LARGE SCALE GENOMIC DNA]</scope>
    <source>
        <strain evidence="2 3">DSM 20306</strain>
    </source>
</reference>
<evidence type="ECO:0000256" key="1">
    <source>
        <dbReference type="SAM" id="MobiDB-lite"/>
    </source>
</evidence>
<evidence type="ECO:0000313" key="2">
    <source>
        <dbReference type="EMBL" id="EFG81533.1"/>
    </source>
</evidence>
<evidence type="ECO:0000313" key="3">
    <source>
        <dbReference type="Proteomes" id="UP000006015"/>
    </source>
</evidence>
<accession>A0ABP2IFW2</accession>
<keyword evidence="3" id="KW-1185">Reference proteome</keyword>
<dbReference type="EMBL" id="ADNS01000009">
    <property type="protein sequence ID" value="EFG81533.1"/>
    <property type="molecule type" value="Genomic_DNA"/>
</dbReference>
<organism evidence="2 3">
    <name type="scientific">Corynebacterium ammoniagenes DSM 20306</name>
    <dbReference type="NCBI Taxonomy" id="649754"/>
    <lineage>
        <taxon>Bacteria</taxon>
        <taxon>Bacillati</taxon>
        <taxon>Actinomycetota</taxon>
        <taxon>Actinomycetes</taxon>
        <taxon>Mycobacteriales</taxon>
        <taxon>Corynebacteriaceae</taxon>
        <taxon>Corynebacterium</taxon>
    </lineage>
</organism>
<dbReference type="Proteomes" id="UP000006015">
    <property type="component" value="Unassembled WGS sequence"/>
</dbReference>
<gene>
    <name evidence="2" type="ORF">HMPREF0281_01311</name>
</gene>
<protein>
    <submittedName>
        <fullName evidence="2">Uncharacterized protein</fullName>
    </submittedName>
</protein>
<name>A0ABP2IFW2_CORAM</name>